<dbReference type="Proteomes" id="UP001316184">
    <property type="component" value="Chromosome"/>
</dbReference>
<evidence type="ECO:0000313" key="2">
    <source>
        <dbReference type="EMBL" id="UUP14036.1"/>
    </source>
</evidence>
<gene>
    <name evidence="2" type="ORF">NQV15_01620</name>
</gene>
<organism evidence="2 3">
    <name type="scientific">Aeromicrobium wangtongii</name>
    <dbReference type="NCBI Taxonomy" id="2969247"/>
    <lineage>
        <taxon>Bacteria</taxon>
        <taxon>Bacillati</taxon>
        <taxon>Actinomycetota</taxon>
        <taxon>Actinomycetes</taxon>
        <taxon>Propionibacteriales</taxon>
        <taxon>Nocardioidaceae</taxon>
        <taxon>Aeromicrobium</taxon>
    </lineage>
</organism>
<keyword evidence="3" id="KW-1185">Reference proteome</keyword>
<evidence type="ECO:0000256" key="1">
    <source>
        <dbReference type="SAM" id="Phobius"/>
    </source>
</evidence>
<protein>
    <submittedName>
        <fullName evidence="2">DUF3592 domain-containing protein</fullName>
    </submittedName>
</protein>
<proteinExistence type="predicted"/>
<dbReference type="RefSeq" id="WP_232403251.1">
    <property type="nucleotide sequence ID" value="NZ_CP102173.1"/>
</dbReference>
<accession>A0ABY5MDY2</accession>
<keyword evidence="1" id="KW-0812">Transmembrane</keyword>
<sequence length="128" mass="13578">MSLIVLPLILLLAGGWLAGWGIRRRHAQPAVPDGWRRVVGTVIEVGDGDARPPRIQYRAPDGRRLRVPGPSATPLAVGDEVAVLLDPADYTRARLELTTLEGARVVRLLIASGAVLLVIGALGAVVLL</sequence>
<feature type="transmembrane region" description="Helical" evidence="1">
    <location>
        <begin position="105"/>
        <end position="127"/>
    </location>
</feature>
<evidence type="ECO:0000313" key="3">
    <source>
        <dbReference type="Proteomes" id="UP001316184"/>
    </source>
</evidence>
<keyword evidence="1" id="KW-0472">Membrane</keyword>
<keyword evidence="1" id="KW-1133">Transmembrane helix</keyword>
<dbReference type="EMBL" id="CP102173">
    <property type="protein sequence ID" value="UUP14036.1"/>
    <property type="molecule type" value="Genomic_DNA"/>
</dbReference>
<name>A0ABY5MDY2_9ACTN</name>
<reference evidence="2 3" key="1">
    <citation type="submission" date="2022-08" db="EMBL/GenBank/DDBJ databases">
        <title>novel species in genus Aeromicrobium.</title>
        <authorList>
            <person name="Ye L."/>
        </authorList>
    </citation>
    <scope>NUCLEOTIDE SEQUENCE [LARGE SCALE GENOMIC DNA]</scope>
    <source>
        <strain evidence="3">zg-Y1379</strain>
    </source>
</reference>